<evidence type="ECO:0000313" key="2">
    <source>
        <dbReference type="EMBL" id="OGF14098.1"/>
    </source>
</evidence>
<sequence length="527" mass="59997">MALEGNISEFSLPEILQLLSSQRKTGVLQLEQEGDSAAFDFEEGKITGGFYRRKDRQEFLGGYLFKTGLITESALAQAEAQQERLNIPLEEVLIEKGFISEEDFTEVIRFKIQEIMDEVFIWVEGHYTFDLKTRLYTQSKYPVKLDTDGFLLEGMRRLDEWMRIRVLIPSSETMVHLKPGFRPEGLNPEQEKVLEFLGSRHLAAGKLVEISGLGKFITCQTIVELAEMGAINIIQTRPEPAKSGVQGFNAATQASVISLMLNHLGSLIRRLSIYPFNNPRVLSALEEFFYLFNGLGLAEEGLSIIPGLDGARINGQLIDPRHDLITQFGLYLSQRQIEKLELLPQLKSDELRTFAYLLAMPSDLVQMLDGPAALIKGHHLPHIRIEHSRQRLEPLMQSERVFVIPSRFMELLDDQDNEAIRQKDSRHLFESLKQVIQFPAPPLAPEDSLKLEEAENSAEKAFGVYSRGGREKYIEKTVQVLMRLPPAARLAFLKRKVNDVRWLFQLDNVAAISRDQFDRIFAGPKKK</sequence>
<organism evidence="2 3">
    <name type="scientific">Candidatus Edwardsbacteria bacterium GWF2_54_11</name>
    <dbReference type="NCBI Taxonomy" id="1817851"/>
    <lineage>
        <taxon>Bacteria</taxon>
        <taxon>Candidatus Edwardsiibacteriota</taxon>
    </lineage>
</organism>
<comment type="caution">
    <text evidence="2">The sequence shown here is derived from an EMBL/GenBank/DDBJ whole genome shotgun (WGS) entry which is preliminary data.</text>
</comment>
<dbReference type="EMBL" id="MFFM01000009">
    <property type="protein sequence ID" value="OGF14098.1"/>
    <property type="molecule type" value="Genomic_DNA"/>
</dbReference>
<dbReference type="PANTHER" id="PTHR36304:SF4">
    <property type="entry name" value="DUF4388 DOMAIN-CONTAINING PROTEIN"/>
    <property type="match status" value="1"/>
</dbReference>
<evidence type="ECO:0000313" key="3">
    <source>
        <dbReference type="Proteomes" id="UP000177230"/>
    </source>
</evidence>
<dbReference type="SUPFAM" id="SSF160246">
    <property type="entry name" value="EspE N-terminal domain-like"/>
    <property type="match status" value="1"/>
</dbReference>
<name>A0A1F5RI71_9BACT</name>
<accession>A0A1F5RI71</accession>
<gene>
    <name evidence="2" type="ORF">A2024_06095</name>
</gene>
<reference evidence="2 3" key="1">
    <citation type="journal article" date="2016" name="Nat. Commun.">
        <title>Thousands of microbial genomes shed light on interconnected biogeochemical processes in an aquifer system.</title>
        <authorList>
            <person name="Anantharaman K."/>
            <person name="Brown C.T."/>
            <person name="Hug L.A."/>
            <person name="Sharon I."/>
            <person name="Castelle C.J."/>
            <person name="Probst A.J."/>
            <person name="Thomas B.C."/>
            <person name="Singh A."/>
            <person name="Wilkins M.J."/>
            <person name="Karaoz U."/>
            <person name="Brodie E.L."/>
            <person name="Williams K.H."/>
            <person name="Hubbard S.S."/>
            <person name="Banfield J.F."/>
        </authorList>
    </citation>
    <scope>NUCLEOTIDE SEQUENCE [LARGE SCALE GENOMIC DNA]</scope>
</reference>
<dbReference type="Proteomes" id="UP000177230">
    <property type="component" value="Unassembled WGS sequence"/>
</dbReference>
<dbReference type="PANTHER" id="PTHR36304">
    <property type="entry name" value="DOMAIN GTPASE-ACTIVATING PROTEIN, PUTATIVE-RELATED-RELATED"/>
    <property type="match status" value="1"/>
</dbReference>
<feature type="domain" description="PatA-like N-terminal" evidence="1">
    <location>
        <begin position="4"/>
        <end position="161"/>
    </location>
</feature>
<dbReference type="AlphaFoldDB" id="A0A1F5RI71"/>
<dbReference type="InterPro" id="IPR025497">
    <property type="entry name" value="PatA-like_N"/>
</dbReference>
<dbReference type="InterPro" id="IPR037257">
    <property type="entry name" value="T2SS_E_N_sf"/>
</dbReference>
<dbReference type="Pfam" id="PF14332">
    <property type="entry name" value="DUF4388"/>
    <property type="match status" value="1"/>
</dbReference>
<protein>
    <recommendedName>
        <fullName evidence="1">PatA-like N-terminal domain-containing protein</fullName>
    </recommendedName>
</protein>
<proteinExistence type="predicted"/>
<evidence type="ECO:0000259" key="1">
    <source>
        <dbReference type="Pfam" id="PF14332"/>
    </source>
</evidence>